<gene>
    <name evidence="4" type="ORF">CSO01_03450</name>
</gene>
<dbReference type="GO" id="GO:0005976">
    <property type="term" value="P:polysaccharide metabolic process"/>
    <property type="evidence" value="ECO:0007669"/>
    <property type="project" value="TreeGrafter"/>
</dbReference>
<name>A0A512P8W7_9CELL</name>
<dbReference type="Pfam" id="PF05448">
    <property type="entry name" value="AXE1"/>
    <property type="match status" value="1"/>
</dbReference>
<dbReference type="PANTHER" id="PTHR40111:SF1">
    <property type="entry name" value="CEPHALOSPORIN-C DEACETYLASE"/>
    <property type="match status" value="1"/>
</dbReference>
<dbReference type="PANTHER" id="PTHR40111">
    <property type="entry name" value="CEPHALOSPORIN-C DEACETYLASE"/>
    <property type="match status" value="1"/>
</dbReference>
<proteinExistence type="predicted"/>
<feature type="domain" description="Acetyl xylan esterase" evidence="3">
    <location>
        <begin position="1"/>
        <end position="318"/>
    </location>
</feature>
<dbReference type="EMBL" id="BKAL01000001">
    <property type="protein sequence ID" value="GEP67630.1"/>
    <property type="molecule type" value="Genomic_DNA"/>
</dbReference>
<protein>
    <submittedName>
        <fullName evidence="4">Acetylxylan esterase</fullName>
    </submittedName>
</protein>
<dbReference type="Gene3D" id="3.40.50.1820">
    <property type="entry name" value="alpha/beta hydrolase"/>
    <property type="match status" value="1"/>
</dbReference>
<dbReference type="GO" id="GO:0052689">
    <property type="term" value="F:carboxylic ester hydrolase activity"/>
    <property type="evidence" value="ECO:0007669"/>
    <property type="project" value="TreeGrafter"/>
</dbReference>
<reference evidence="4 5" key="1">
    <citation type="submission" date="2019-07" db="EMBL/GenBank/DDBJ databases">
        <title>Whole genome shotgun sequence of Cellulomonas soli NBRC 109434.</title>
        <authorList>
            <person name="Hosoyama A."/>
            <person name="Uohara A."/>
            <person name="Ohji S."/>
            <person name="Ichikawa N."/>
        </authorList>
    </citation>
    <scope>NUCLEOTIDE SEQUENCE [LARGE SCALE GENOMIC DNA]</scope>
    <source>
        <strain evidence="4 5">NBRC 109434</strain>
    </source>
</reference>
<organism evidence="4 5">
    <name type="scientific">Cellulomonas soli</name>
    <dbReference type="NCBI Taxonomy" id="931535"/>
    <lineage>
        <taxon>Bacteria</taxon>
        <taxon>Bacillati</taxon>
        <taxon>Actinomycetota</taxon>
        <taxon>Actinomycetes</taxon>
        <taxon>Micrococcales</taxon>
        <taxon>Cellulomonadaceae</taxon>
        <taxon>Cellulomonas</taxon>
    </lineage>
</organism>
<dbReference type="InterPro" id="IPR029058">
    <property type="entry name" value="AB_hydrolase_fold"/>
</dbReference>
<keyword evidence="5" id="KW-1185">Reference proteome</keyword>
<dbReference type="OrthoDB" id="9770528at2"/>
<dbReference type="Proteomes" id="UP000321798">
    <property type="component" value="Unassembled WGS sequence"/>
</dbReference>
<evidence type="ECO:0000313" key="4">
    <source>
        <dbReference type="EMBL" id="GEP67630.1"/>
    </source>
</evidence>
<evidence type="ECO:0000259" key="3">
    <source>
        <dbReference type="Pfam" id="PF05448"/>
    </source>
</evidence>
<evidence type="ECO:0000256" key="2">
    <source>
        <dbReference type="PIRSR" id="PIRSR639069-2"/>
    </source>
</evidence>
<feature type="binding site" evidence="2">
    <location>
        <position position="92"/>
    </location>
    <ligand>
        <name>substrate</name>
    </ligand>
</feature>
<sequence>MPSIDMPLEELERYRPDVAEPDDFAELWSTTLAEARALPLDLVVTPVATDLRLIDVHDVEFAGFAGDRIKAWYLRPAGVTGPLPVIVEYNGYGGGRGLPHERLGFVAAGYAYLFMDTRGQGSTWGSGGSTPDPHGSGPALPGFMTRGVLDIRGYYYRRLFTDAVRAVDAARSLDGVDPDRVVVTGGSQGGGITLAVAGLVDGLAGVMADVPFLAHVQRGVEVALTDPYAEIVRYLAVHRDHAEQVFRTLSYVDGVNHARRASAPALFSVALLDATCPPSTVYAAYRAYAGPKEIAVYRFNDHEGGQAYQLARQLTWLRTTLGH</sequence>
<feature type="active site" description="Charge relay system" evidence="1">
    <location>
        <position position="302"/>
    </location>
</feature>
<dbReference type="RefSeq" id="WP_146951383.1">
    <property type="nucleotide sequence ID" value="NZ_BAABBJ010000005.1"/>
</dbReference>
<feature type="active site" description="Nucleophile" evidence="1">
    <location>
        <position position="187"/>
    </location>
</feature>
<evidence type="ECO:0000256" key="1">
    <source>
        <dbReference type="PIRSR" id="PIRSR639069-1"/>
    </source>
</evidence>
<feature type="active site" description="Charge relay system" evidence="1">
    <location>
        <position position="273"/>
    </location>
</feature>
<dbReference type="InterPro" id="IPR039069">
    <property type="entry name" value="CE7"/>
</dbReference>
<dbReference type="AlphaFoldDB" id="A0A512P8W7"/>
<evidence type="ECO:0000313" key="5">
    <source>
        <dbReference type="Proteomes" id="UP000321798"/>
    </source>
</evidence>
<dbReference type="SUPFAM" id="SSF53474">
    <property type="entry name" value="alpha/beta-Hydrolases"/>
    <property type="match status" value="1"/>
</dbReference>
<accession>A0A512P8W7</accession>
<comment type="caution">
    <text evidence="4">The sequence shown here is derived from an EMBL/GenBank/DDBJ whole genome shotgun (WGS) entry which is preliminary data.</text>
</comment>
<dbReference type="InterPro" id="IPR008391">
    <property type="entry name" value="AXE1_dom"/>
</dbReference>